<organism evidence="3 4">
    <name type="scientific">Glutinoglossum americanum</name>
    <dbReference type="NCBI Taxonomy" id="1670608"/>
    <lineage>
        <taxon>Eukaryota</taxon>
        <taxon>Fungi</taxon>
        <taxon>Dikarya</taxon>
        <taxon>Ascomycota</taxon>
        <taxon>Pezizomycotina</taxon>
        <taxon>Geoglossomycetes</taxon>
        <taxon>Geoglossales</taxon>
        <taxon>Geoglossaceae</taxon>
        <taxon>Glutinoglossum</taxon>
    </lineage>
</organism>
<dbReference type="EMBL" id="JAGHQL010000139">
    <property type="protein sequence ID" value="KAH0537575.1"/>
    <property type="molecule type" value="Genomic_DNA"/>
</dbReference>
<feature type="region of interest" description="Disordered" evidence="1">
    <location>
        <begin position="420"/>
        <end position="446"/>
    </location>
</feature>
<feature type="domain" description="Peptidase C14 caspase" evidence="2">
    <location>
        <begin position="76"/>
        <end position="181"/>
    </location>
</feature>
<dbReference type="GO" id="GO:0006508">
    <property type="term" value="P:proteolysis"/>
    <property type="evidence" value="ECO:0007669"/>
    <property type="project" value="InterPro"/>
</dbReference>
<dbReference type="InterPro" id="IPR011600">
    <property type="entry name" value="Pept_C14_caspase"/>
</dbReference>
<dbReference type="OrthoDB" id="4760831at2759"/>
<dbReference type="AlphaFoldDB" id="A0A9P8HXS8"/>
<dbReference type="Proteomes" id="UP000698800">
    <property type="component" value="Unassembled WGS sequence"/>
</dbReference>
<evidence type="ECO:0000313" key="4">
    <source>
        <dbReference type="Proteomes" id="UP000698800"/>
    </source>
</evidence>
<name>A0A9P8HXS8_9PEZI</name>
<gene>
    <name evidence="3" type="ORF">FGG08_005641</name>
</gene>
<feature type="compositionally biased region" description="Basic and acidic residues" evidence="1">
    <location>
        <begin position="436"/>
        <end position="446"/>
    </location>
</feature>
<proteinExistence type="predicted"/>
<dbReference type="Pfam" id="PF00656">
    <property type="entry name" value="Peptidase_C14"/>
    <property type="match status" value="1"/>
</dbReference>
<evidence type="ECO:0000256" key="1">
    <source>
        <dbReference type="SAM" id="MobiDB-lite"/>
    </source>
</evidence>
<sequence length="446" mass="49713">MPGRISSIPQLHGEPGIRSDQIDTEHARLAALFNDNADGAMKTPGGGAYQKVAVLLVNWVEKLDDLNTEPEVEGVFRNGYNYKTERLKLSNVKSPQQQLNHGVGRFVLENDGEYNLLIIYYAGHGVYDEDKRVLNFDAARSEINTKNLHPARACWHKVEAGSLKEDVQADVLVILDCCFAGDVDRRSPIGRSDRTYELLAANGPGETTPGPGEHSFTTTLIDVLSEVAGGKKKISTFDLCANIARKRERGYQPVLFRRFELGEKHIELAPLCAPSVACSQGQSFPPNLWELPMLLAFAEQPTEEQIKQLAWDIPALCKDNKLPLVRVRWMQWGFGAATGVFMSMLWNQRRRVILGSQGDGGGGANPRNVADMRVLAKKEVEVPAEFAVGGRVQISELVGGERRAVYYVVESRERDPDGTWSYLVREDGGSQPETGKWVRENRLRRR</sequence>
<evidence type="ECO:0000259" key="2">
    <source>
        <dbReference type="Pfam" id="PF00656"/>
    </source>
</evidence>
<accession>A0A9P8HXS8</accession>
<dbReference type="GO" id="GO:0004197">
    <property type="term" value="F:cysteine-type endopeptidase activity"/>
    <property type="evidence" value="ECO:0007669"/>
    <property type="project" value="InterPro"/>
</dbReference>
<evidence type="ECO:0000313" key="3">
    <source>
        <dbReference type="EMBL" id="KAH0537575.1"/>
    </source>
</evidence>
<dbReference type="Gene3D" id="3.40.50.1460">
    <property type="match status" value="1"/>
</dbReference>
<comment type="caution">
    <text evidence="3">The sequence shown here is derived from an EMBL/GenBank/DDBJ whole genome shotgun (WGS) entry which is preliminary data.</text>
</comment>
<reference evidence="3" key="1">
    <citation type="submission" date="2021-03" db="EMBL/GenBank/DDBJ databases">
        <title>Comparative genomics and phylogenomic investigation of the class Geoglossomycetes provide insights into ecological specialization and systematics.</title>
        <authorList>
            <person name="Melie T."/>
            <person name="Pirro S."/>
            <person name="Miller A.N."/>
            <person name="Quandt A."/>
        </authorList>
    </citation>
    <scope>NUCLEOTIDE SEQUENCE</scope>
    <source>
        <strain evidence="3">GBOQ0MN5Z8</strain>
    </source>
</reference>
<protein>
    <recommendedName>
        <fullName evidence="2">Peptidase C14 caspase domain-containing protein</fullName>
    </recommendedName>
</protein>
<keyword evidence="4" id="KW-1185">Reference proteome</keyword>